<dbReference type="Pfam" id="PF04923">
    <property type="entry name" value="Ninjurin"/>
    <property type="match status" value="1"/>
</dbReference>
<dbReference type="GeneID" id="106475673"/>
<feature type="transmembrane region" description="Helical" evidence="7">
    <location>
        <begin position="107"/>
        <end position="127"/>
    </location>
</feature>
<keyword evidence="3 7" id="KW-0812">Transmembrane</keyword>
<keyword evidence="5 7" id="KW-1133">Transmembrane helix</keyword>
<feature type="transmembrane region" description="Helical" evidence="7">
    <location>
        <begin position="62"/>
        <end position="86"/>
    </location>
</feature>
<accession>A0ABM1BZX9</accession>
<evidence type="ECO:0000256" key="2">
    <source>
        <dbReference type="ARBA" id="ARBA00008141"/>
    </source>
</evidence>
<evidence type="ECO:0000313" key="8">
    <source>
        <dbReference type="Proteomes" id="UP000694941"/>
    </source>
</evidence>
<evidence type="ECO:0000313" key="9">
    <source>
        <dbReference type="RefSeq" id="XP_013791805.1"/>
    </source>
</evidence>
<gene>
    <name evidence="9" type="primary">LOC106475673</name>
</gene>
<evidence type="ECO:0000256" key="7">
    <source>
        <dbReference type="SAM" id="Phobius"/>
    </source>
</evidence>
<evidence type="ECO:0000256" key="4">
    <source>
        <dbReference type="ARBA" id="ARBA00022889"/>
    </source>
</evidence>
<organism evidence="8 9">
    <name type="scientific">Limulus polyphemus</name>
    <name type="common">Atlantic horseshoe crab</name>
    <dbReference type="NCBI Taxonomy" id="6850"/>
    <lineage>
        <taxon>Eukaryota</taxon>
        <taxon>Metazoa</taxon>
        <taxon>Ecdysozoa</taxon>
        <taxon>Arthropoda</taxon>
        <taxon>Chelicerata</taxon>
        <taxon>Merostomata</taxon>
        <taxon>Xiphosura</taxon>
        <taxon>Limulidae</taxon>
        <taxon>Limulus</taxon>
    </lineage>
</organism>
<keyword evidence="4" id="KW-0130">Cell adhesion</keyword>
<keyword evidence="8" id="KW-1185">Reference proteome</keyword>
<comment type="similarity">
    <text evidence="2">Belongs to the ninjurin family.</text>
</comment>
<keyword evidence="6 7" id="KW-0472">Membrane</keyword>
<protein>
    <submittedName>
        <fullName evidence="9">Ninjurin-2-like isoform X1</fullName>
    </submittedName>
</protein>
<evidence type="ECO:0000256" key="3">
    <source>
        <dbReference type="ARBA" id="ARBA00022692"/>
    </source>
</evidence>
<proteinExistence type="inferred from homology"/>
<name>A0ABM1BZX9_LIMPO</name>
<dbReference type="PANTHER" id="PTHR12316:SF17">
    <property type="entry name" value="NINJURIN C, ISOFORM D"/>
    <property type="match status" value="1"/>
</dbReference>
<dbReference type="InterPro" id="IPR007007">
    <property type="entry name" value="Ninjurin"/>
</dbReference>
<comment type="subcellular location">
    <subcellularLocation>
        <location evidence="1">Membrane</location>
        <topology evidence="1">Multi-pass membrane protein</topology>
    </subcellularLocation>
</comment>
<evidence type="ECO:0000256" key="5">
    <source>
        <dbReference type="ARBA" id="ARBA00022989"/>
    </source>
</evidence>
<dbReference type="RefSeq" id="XP_013791805.1">
    <property type="nucleotide sequence ID" value="XM_013936351.2"/>
</dbReference>
<evidence type="ECO:0000256" key="6">
    <source>
        <dbReference type="ARBA" id="ARBA00023136"/>
    </source>
</evidence>
<sequence>MPKMSSTYKFPKQGMKSRTPIDVNIYATRKTLAQGMMDIALLTANASQLKLVLTQPDIHEYFHITVVLISTSIVLQIIVGILLILVGRANINSENEQVRADLFNNTIIIFIFIITVINVLISAFGVGDSYSGGGPEWTNHADPRVTEKLTERTGAENDLVRFARAAGVYDNCTQEL</sequence>
<dbReference type="Proteomes" id="UP000694941">
    <property type="component" value="Unplaced"/>
</dbReference>
<reference evidence="9" key="1">
    <citation type="submission" date="2025-08" db="UniProtKB">
        <authorList>
            <consortium name="RefSeq"/>
        </authorList>
    </citation>
    <scope>IDENTIFICATION</scope>
    <source>
        <tissue evidence="9">Muscle</tissue>
    </source>
</reference>
<dbReference type="PANTHER" id="PTHR12316">
    <property type="entry name" value="NINJURIN-RELATED"/>
    <property type="match status" value="1"/>
</dbReference>
<evidence type="ECO:0000256" key="1">
    <source>
        <dbReference type="ARBA" id="ARBA00004141"/>
    </source>
</evidence>